<dbReference type="SUPFAM" id="SSF75420">
    <property type="entry name" value="YhbC-like, N-terminal domain"/>
    <property type="match status" value="1"/>
</dbReference>
<gene>
    <name evidence="3" type="primary">rimP</name>
    <name evidence="5" type="ORF">IAB12_01210</name>
</gene>
<comment type="similarity">
    <text evidence="3">Belongs to the RimP family.</text>
</comment>
<evidence type="ECO:0000256" key="3">
    <source>
        <dbReference type="HAMAP-Rule" id="MF_01077"/>
    </source>
</evidence>
<dbReference type="InterPro" id="IPR003728">
    <property type="entry name" value="Ribosome_maturation_RimP"/>
</dbReference>
<evidence type="ECO:0000313" key="5">
    <source>
        <dbReference type="EMBL" id="HIV98383.1"/>
    </source>
</evidence>
<evidence type="ECO:0000313" key="6">
    <source>
        <dbReference type="Proteomes" id="UP000823936"/>
    </source>
</evidence>
<dbReference type="InterPro" id="IPR035956">
    <property type="entry name" value="RimP_N_sf"/>
</dbReference>
<dbReference type="Pfam" id="PF02576">
    <property type="entry name" value="RimP_N"/>
    <property type="match status" value="1"/>
</dbReference>
<dbReference type="InterPro" id="IPR028989">
    <property type="entry name" value="RimP_N"/>
</dbReference>
<dbReference type="GO" id="GO:0005829">
    <property type="term" value="C:cytosol"/>
    <property type="evidence" value="ECO:0007669"/>
    <property type="project" value="TreeGrafter"/>
</dbReference>
<evidence type="ECO:0000256" key="1">
    <source>
        <dbReference type="ARBA" id="ARBA00022490"/>
    </source>
</evidence>
<keyword evidence="1 3" id="KW-0963">Cytoplasm</keyword>
<reference evidence="5" key="1">
    <citation type="journal article" date="2021" name="PeerJ">
        <title>Extensive microbial diversity within the chicken gut microbiome revealed by metagenomics and culture.</title>
        <authorList>
            <person name="Gilroy R."/>
            <person name="Ravi A."/>
            <person name="Getino M."/>
            <person name="Pursley I."/>
            <person name="Horton D.L."/>
            <person name="Alikhan N.F."/>
            <person name="Baker D."/>
            <person name="Gharbi K."/>
            <person name="Hall N."/>
            <person name="Watson M."/>
            <person name="Adriaenssens E.M."/>
            <person name="Foster-Nyarko E."/>
            <person name="Jarju S."/>
            <person name="Secka A."/>
            <person name="Antonio M."/>
            <person name="Oren A."/>
            <person name="Chaudhuri R.R."/>
            <person name="La Ragione R."/>
            <person name="Hildebrand F."/>
            <person name="Pallen M.J."/>
        </authorList>
    </citation>
    <scope>NUCLEOTIDE SEQUENCE</scope>
    <source>
        <strain evidence="5">Gambia11-129</strain>
    </source>
</reference>
<dbReference type="PANTHER" id="PTHR33867:SF1">
    <property type="entry name" value="RIBOSOME MATURATION FACTOR RIMP"/>
    <property type="match status" value="1"/>
</dbReference>
<comment type="subcellular location">
    <subcellularLocation>
        <location evidence="3">Cytoplasm</location>
    </subcellularLocation>
</comment>
<reference evidence="5" key="2">
    <citation type="submission" date="2021-04" db="EMBL/GenBank/DDBJ databases">
        <authorList>
            <person name="Gilroy R."/>
        </authorList>
    </citation>
    <scope>NUCLEOTIDE SEQUENCE</scope>
    <source>
        <strain evidence="5">Gambia11-129</strain>
    </source>
</reference>
<organism evidence="5 6">
    <name type="scientific">Candidatus Ornithospirochaeta avicola</name>
    <dbReference type="NCBI Taxonomy" id="2840896"/>
    <lineage>
        <taxon>Bacteria</taxon>
        <taxon>Pseudomonadati</taxon>
        <taxon>Spirochaetota</taxon>
        <taxon>Spirochaetia</taxon>
        <taxon>Spirochaetales</taxon>
        <taxon>Spirochaetaceae</taxon>
        <taxon>Spirochaetaceae incertae sedis</taxon>
        <taxon>Candidatus Ornithospirochaeta</taxon>
    </lineage>
</organism>
<feature type="domain" description="Ribosome maturation factor RimP N-terminal" evidence="4">
    <location>
        <begin position="15"/>
        <end position="84"/>
    </location>
</feature>
<dbReference type="GO" id="GO:0000028">
    <property type="term" value="P:ribosomal small subunit assembly"/>
    <property type="evidence" value="ECO:0007669"/>
    <property type="project" value="TreeGrafter"/>
</dbReference>
<dbReference type="Proteomes" id="UP000823936">
    <property type="component" value="Unassembled WGS sequence"/>
</dbReference>
<dbReference type="PANTHER" id="PTHR33867">
    <property type="entry name" value="RIBOSOME MATURATION FACTOR RIMP"/>
    <property type="match status" value="1"/>
</dbReference>
<name>A0A9D1TML8_9SPIO</name>
<dbReference type="AlphaFoldDB" id="A0A9D1TML8"/>
<evidence type="ECO:0000256" key="2">
    <source>
        <dbReference type="ARBA" id="ARBA00022517"/>
    </source>
</evidence>
<dbReference type="EMBL" id="DXHU01000005">
    <property type="protein sequence ID" value="HIV98383.1"/>
    <property type="molecule type" value="Genomic_DNA"/>
</dbReference>
<evidence type="ECO:0000259" key="4">
    <source>
        <dbReference type="Pfam" id="PF02576"/>
    </source>
</evidence>
<comment type="function">
    <text evidence="3">Required for maturation of 30S ribosomal subunits.</text>
</comment>
<comment type="caution">
    <text evidence="5">The sequence shown here is derived from an EMBL/GenBank/DDBJ whole genome shotgun (WGS) entry which is preliminary data.</text>
</comment>
<sequence>MLLDKLRENELYKELENLVSPLGYHIVDTYKNEKKGETELTVLVVKKGGDIALDDLEILYNLIYPRYQAKWDRSLTLEVSSAGMNRNIKDVYEFQLFNGKDVKVYSNLYSAYVYGKIEEADDEKVVLSYVSIPDKKITMDKIEMNLSDIQKARLEGLEESGK</sequence>
<keyword evidence="2 3" id="KW-0690">Ribosome biogenesis</keyword>
<dbReference type="GO" id="GO:0006412">
    <property type="term" value="P:translation"/>
    <property type="evidence" value="ECO:0007669"/>
    <property type="project" value="TreeGrafter"/>
</dbReference>
<accession>A0A9D1TML8</accession>
<dbReference type="HAMAP" id="MF_01077">
    <property type="entry name" value="RimP"/>
    <property type="match status" value="1"/>
</dbReference>
<proteinExistence type="inferred from homology"/>
<protein>
    <recommendedName>
        <fullName evidence="3">Ribosome maturation factor RimP</fullName>
    </recommendedName>
</protein>